<evidence type="ECO:0000256" key="3">
    <source>
        <dbReference type="PROSITE-ProRule" id="PRU00317"/>
    </source>
</evidence>
<dbReference type="InterPro" id="IPR011989">
    <property type="entry name" value="ARM-like"/>
</dbReference>
<feature type="repeat" description="Pumilio" evidence="3">
    <location>
        <begin position="615"/>
        <end position="654"/>
    </location>
</feature>
<dbReference type="PROSITE" id="PS50303">
    <property type="entry name" value="PUM_HD"/>
    <property type="match status" value="1"/>
</dbReference>
<comment type="function">
    <text evidence="2">RNA-binding nucleolar protein required for pre-rRNA processing. Involved in production of 18S rRNA and assembly of small ribosomal subunit.</text>
</comment>
<evidence type="ECO:0000313" key="8">
    <source>
        <dbReference type="Proteomes" id="UP000799757"/>
    </source>
</evidence>
<evidence type="ECO:0000256" key="4">
    <source>
        <dbReference type="SAM" id="Coils"/>
    </source>
</evidence>
<dbReference type="OrthoDB" id="668540at2759"/>
<gene>
    <name evidence="7" type="ORF">K505DRAFT_57172</name>
</gene>
<feature type="compositionally biased region" description="Polar residues" evidence="5">
    <location>
        <begin position="56"/>
        <end position="73"/>
    </location>
</feature>
<dbReference type="PANTHER" id="PTHR12537">
    <property type="entry name" value="RNA BINDING PROTEIN PUMILIO-RELATED"/>
    <property type="match status" value="1"/>
</dbReference>
<keyword evidence="4" id="KW-0175">Coiled coil</keyword>
<feature type="repeat" description="Pumilio" evidence="3">
    <location>
        <begin position="872"/>
        <end position="909"/>
    </location>
</feature>
<feature type="repeat" description="Pumilio" evidence="3">
    <location>
        <begin position="655"/>
        <end position="690"/>
    </location>
</feature>
<organism evidence="7 8">
    <name type="scientific">Melanomma pulvis-pyrius CBS 109.77</name>
    <dbReference type="NCBI Taxonomy" id="1314802"/>
    <lineage>
        <taxon>Eukaryota</taxon>
        <taxon>Fungi</taxon>
        <taxon>Dikarya</taxon>
        <taxon>Ascomycota</taxon>
        <taxon>Pezizomycotina</taxon>
        <taxon>Dothideomycetes</taxon>
        <taxon>Pleosporomycetidae</taxon>
        <taxon>Pleosporales</taxon>
        <taxon>Melanommataceae</taxon>
        <taxon>Melanomma</taxon>
    </lineage>
</organism>
<keyword evidence="8" id="KW-1185">Reference proteome</keyword>
<proteinExistence type="predicted"/>
<keyword evidence="1" id="KW-0677">Repeat</keyword>
<feature type="domain" description="PUM-HD" evidence="6">
    <location>
        <begin position="594"/>
        <end position="935"/>
    </location>
</feature>
<feature type="repeat" description="Pumilio" evidence="3">
    <location>
        <begin position="691"/>
        <end position="727"/>
    </location>
</feature>
<feature type="repeat" description="Pumilio" evidence="3">
    <location>
        <begin position="764"/>
        <end position="799"/>
    </location>
</feature>
<feature type="region of interest" description="Disordered" evidence="5">
    <location>
        <begin position="329"/>
        <end position="445"/>
    </location>
</feature>
<reference evidence="7" key="1">
    <citation type="journal article" date="2020" name="Stud. Mycol.">
        <title>101 Dothideomycetes genomes: a test case for predicting lifestyles and emergence of pathogens.</title>
        <authorList>
            <person name="Haridas S."/>
            <person name="Albert R."/>
            <person name="Binder M."/>
            <person name="Bloem J."/>
            <person name="Labutti K."/>
            <person name="Salamov A."/>
            <person name="Andreopoulos B."/>
            <person name="Baker S."/>
            <person name="Barry K."/>
            <person name="Bills G."/>
            <person name="Bluhm B."/>
            <person name="Cannon C."/>
            <person name="Castanera R."/>
            <person name="Culley D."/>
            <person name="Daum C."/>
            <person name="Ezra D."/>
            <person name="Gonzalez J."/>
            <person name="Henrissat B."/>
            <person name="Kuo A."/>
            <person name="Liang C."/>
            <person name="Lipzen A."/>
            <person name="Lutzoni F."/>
            <person name="Magnuson J."/>
            <person name="Mondo S."/>
            <person name="Nolan M."/>
            <person name="Ohm R."/>
            <person name="Pangilinan J."/>
            <person name="Park H.-J."/>
            <person name="Ramirez L."/>
            <person name="Alfaro M."/>
            <person name="Sun H."/>
            <person name="Tritt A."/>
            <person name="Yoshinaga Y."/>
            <person name="Zwiers L.-H."/>
            <person name="Turgeon B."/>
            <person name="Goodwin S."/>
            <person name="Spatafora J."/>
            <person name="Crous P."/>
            <person name="Grigoriev I."/>
        </authorList>
    </citation>
    <scope>NUCLEOTIDE SEQUENCE</scope>
    <source>
        <strain evidence="7">CBS 109.77</strain>
    </source>
</reference>
<evidence type="ECO:0000256" key="5">
    <source>
        <dbReference type="SAM" id="MobiDB-lite"/>
    </source>
</evidence>
<feature type="compositionally biased region" description="Polar residues" evidence="5">
    <location>
        <begin position="371"/>
        <end position="390"/>
    </location>
</feature>
<feature type="compositionally biased region" description="Basic and acidic residues" evidence="5">
    <location>
        <begin position="11"/>
        <end position="20"/>
    </location>
</feature>
<dbReference type="PROSITE" id="PS50302">
    <property type="entry name" value="PUM"/>
    <property type="match status" value="8"/>
</dbReference>
<feature type="region of interest" description="Disordered" evidence="5">
    <location>
        <begin position="1"/>
        <end position="48"/>
    </location>
</feature>
<dbReference type="GO" id="GO:0005737">
    <property type="term" value="C:cytoplasm"/>
    <property type="evidence" value="ECO:0007669"/>
    <property type="project" value="TreeGrafter"/>
</dbReference>
<sequence length="1034" mass="114251">MAFSAGIGERSALKSPRDTGEPSFASIASPLRSAHGSQMAAPSNDARAPHLHRRFTTNNIPTVNTPLSPIGQQRRQAAEPTEFTTATYHKLQVLEKKKLEYEYLKEQRRRFEAEMELIDLQSRREEEEIHRLSSDIQYGKHSQPTTPPEYSDSNGFPTALSRPNRFSMSSITPGMTTPRGSRSGSQITSPPASNHGTQGSANGYLPSKSMPGSRRNSDEEGDEFEHDDFAPMSPVYRTHNRMSMPVTNLDLRGRDDLPDLASVLGHINTAAYLFGDDEKQQNPAASPDVKSYLQMNTTDDKFPILVRRDGNGNGSMQLSASSAALDLALSQSPGPEGKSNGWPGYRHRQAQQSLPTNTLHKSSQAEEYEAGQSNNSTVETTPTKNMANNRRSVEFNFSPFSPESKRSSYHASPNGMPKLQQSYSTNDVPTLKNGNGTNGVNGNGAFNTRAEQHLHNHNASLGRIPPNGLSNRHSRELSTGYKDQDPYRPAQSGLHASAAPFGPTMTSAAPINGSIAGTVGSPTMSQYSTSTVATAPYYGYGMSMMNNAMNGLSMGQQLGAPPAYNPNGMYQGVPGVPYYNPYATYGPSGRVQDSQARVIQSRRLQNDANRFMNYDLKTMPRHEIYTLCKDQHGCRFLQKKLEERNTEYLQIIFDETAPHVVELMTDPFGNYLCQKLLEYTNHEQRNTLVRNAAPSLVQIALNQHGTRALQKMIEFISTPEQIQMIIEAFSGQVVDLIQDLNGNHVIQKCLNHLKSEDAQFIFDAVGQHCITVGTHRHGCCVLQRCIDHASGFQKVQLIRQITANSFHLVQDPFGNYVVQYILDLNDPSFTNPLCLGFQGKVNELSKQKFSSNVIEKCIRCADVSTKAIMIEELLDANELEKLMRDSYGNYVIQTALEFAPPELCLHLIESMRPILPAIRQTPYGRRIQSKVQERESRLAAYTGRASGHVSPHTMSATQSPEMAAAFTGQLPGSSAYQAPPMYTAVANTYGSNIASPQPHRMSNPPLPSHLQNSVQNQAYQQFGLAQPNGMGNFF</sequence>
<name>A0A6A6X738_9PLEO</name>
<dbReference type="FunFam" id="1.25.10.10:FF:000237">
    <property type="entry name" value="Pumilio homolog 9"/>
    <property type="match status" value="1"/>
</dbReference>
<evidence type="ECO:0000256" key="1">
    <source>
        <dbReference type="ARBA" id="ARBA00022737"/>
    </source>
</evidence>
<feature type="region of interest" description="Disordered" evidence="5">
    <location>
        <begin position="54"/>
        <end position="73"/>
    </location>
</feature>
<dbReference type="Gene3D" id="1.25.10.10">
    <property type="entry name" value="Leucine-rich Repeat Variant"/>
    <property type="match status" value="1"/>
</dbReference>
<evidence type="ECO:0000256" key="2">
    <source>
        <dbReference type="ARBA" id="ARBA00024893"/>
    </source>
</evidence>
<feature type="compositionally biased region" description="Polar residues" evidence="5">
    <location>
        <begin position="350"/>
        <end position="362"/>
    </location>
</feature>
<feature type="repeat" description="Pumilio" evidence="3">
    <location>
        <begin position="728"/>
        <end position="763"/>
    </location>
</feature>
<protein>
    <submittedName>
        <fullName evidence="7">ARM repeat-containing protein</fullName>
    </submittedName>
</protein>
<dbReference type="InterPro" id="IPR033712">
    <property type="entry name" value="Pumilio_RNA-bd"/>
</dbReference>
<dbReference type="AlphaFoldDB" id="A0A6A6X738"/>
<dbReference type="SUPFAM" id="SSF48371">
    <property type="entry name" value="ARM repeat"/>
    <property type="match status" value="1"/>
</dbReference>
<dbReference type="GO" id="GO:0010608">
    <property type="term" value="P:post-transcriptional regulation of gene expression"/>
    <property type="evidence" value="ECO:0007669"/>
    <property type="project" value="TreeGrafter"/>
</dbReference>
<evidence type="ECO:0000259" key="6">
    <source>
        <dbReference type="PROSITE" id="PS50303"/>
    </source>
</evidence>
<feature type="repeat" description="Pumilio" evidence="3">
    <location>
        <begin position="836"/>
        <end position="871"/>
    </location>
</feature>
<dbReference type="PANTHER" id="PTHR12537:SF13">
    <property type="entry name" value="PUMILIO HOMOLOGY DOMAIN FAMILY MEMBER 4"/>
    <property type="match status" value="1"/>
</dbReference>
<dbReference type="EMBL" id="MU001983">
    <property type="protein sequence ID" value="KAF2792152.1"/>
    <property type="molecule type" value="Genomic_DNA"/>
</dbReference>
<feature type="repeat" description="Pumilio" evidence="3">
    <location>
        <begin position="800"/>
        <end position="835"/>
    </location>
</feature>
<feature type="compositionally biased region" description="Polar residues" evidence="5">
    <location>
        <begin position="164"/>
        <end position="201"/>
    </location>
</feature>
<feature type="coiled-coil region" evidence="4">
    <location>
        <begin position="94"/>
        <end position="128"/>
    </location>
</feature>
<dbReference type="InterPro" id="IPR001313">
    <property type="entry name" value="Pumilio_RNA-bd_rpt"/>
</dbReference>
<dbReference type="InterPro" id="IPR016024">
    <property type="entry name" value="ARM-type_fold"/>
</dbReference>
<dbReference type="Proteomes" id="UP000799757">
    <property type="component" value="Unassembled WGS sequence"/>
</dbReference>
<dbReference type="CDD" id="cd07920">
    <property type="entry name" value="Pumilio"/>
    <property type="match status" value="1"/>
</dbReference>
<dbReference type="InterPro" id="IPR033133">
    <property type="entry name" value="PUM-HD"/>
</dbReference>
<accession>A0A6A6X738</accession>
<feature type="compositionally biased region" description="Polar residues" evidence="5">
    <location>
        <begin position="134"/>
        <end position="144"/>
    </location>
</feature>
<dbReference type="SMART" id="SM00025">
    <property type="entry name" value="Pumilio"/>
    <property type="match status" value="8"/>
</dbReference>
<feature type="region of interest" description="Disordered" evidence="5">
    <location>
        <begin position="458"/>
        <end position="501"/>
    </location>
</feature>
<evidence type="ECO:0000313" key="7">
    <source>
        <dbReference type="EMBL" id="KAF2792152.1"/>
    </source>
</evidence>
<dbReference type="GO" id="GO:0003729">
    <property type="term" value="F:mRNA binding"/>
    <property type="evidence" value="ECO:0007669"/>
    <property type="project" value="TreeGrafter"/>
</dbReference>
<dbReference type="Pfam" id="PF00806">
    <property type="entry name" value="PUF"/>
    <property type="match status" value="8"/>
</dbReference>
<feature type="compositionally biased region" description="Polar residues" evidence="5">
    <location>
        <begin position="419"/>
        <end position="428"/>
    </location>
</feature>
<feature type="region of interest" description="Disordered" evidence="5">
    <location>
        <begin position="129"/>
        <end position="235"/>
    </location>
</feature>